<dbReference type="EMBL" id="MNAD01001550">
    <property type="protein sequence ID" value="OJT04273.1"/>
    <property type="molecule type" value="Genomic_DNA"/>
</dbReference>
<proteinExistence type="predicted"/>
<sequence length="454" mass="49995">MSLSNFPVEILEQIIWWLGEDKRALADCSLVCHGLLFLCRVYIWNFVYISYEFDMFPPSRLKALLELIDSNPAIGLHVRSMVIRGAIYRGPGDGNTESQHPYETMAGRLISRLPMLEVLRLSHLIAFDIRGVVAVAGAIPTLKTLILENVTVEQKAPTQATPQQLPEAFCATAEVATSALRSARPWKLENLSIFNGGGIPDSEYVALATFLEKSTDIISLKSFDIRDTLSSRWAKVSGRALAVPESFGFSLRHFGFPIADMAHDGSVHPEGRQHLERLYAALPRCPALRSLSIQYDALGVQAAPTPTGWGPPPVFPFFLDALADILNTRPSSTESRDTVPLPHLERLSILMLARVDRVLNCADAFAHLASALVGPDGCGSVARGTLASRRYPSFSELTVCVLSAVPRPAVEDEPGVVYDAERARYEQNTDGRVLLRPMFEGFVQARVRVNIEVD</sequence>
<dbReference type="OrthoDB" id="2741476at2759"/>
<evidence type="ECO:0000313" key="2">
    <source>
        <dbReference type="Proteomes" id="UP000184267"/>
    </source>
</evidence>
<dbReference type="Proteomes" id="UP000184267">
    <property type="component" value="Unassembled WGS sequence"/>
</dbReference>
<evidence type="ECO:0008006" key="3">
    <source>
        <dbReference type="Google" id="ProtNLM"/>
    </source>
</evidence>
<reference evidence="1 2" key="1">
    <citation type="submission" date="2016-10" db="EMBL/GenBank/DDBJ databases">
        <title>Genome sequence of the basidiomycete white-rot fungus Trametes pubescens.</title>
        <authorList>
            <person name="Makela M.R."/>
            <person name="Granchi Z."/>
            <person name="Peng M."/>
            <person name="De Vries R.P."/>
            <person name="Grigoriev I."/>
            <person name="Riley R."/>
            <person name="Hilden K."/>
        </authorList>
    </citation>
    <scope>NUCLEOTIDE SEQUENCE [LARGE SCALE GENOMIC DNA]</scope>
    <source>
        <strain evidence="1 2">FBCC735</strain>
    </source>
</reference>
<name>A0A1M2V9S6_TRAPU</name>
<dbReference type="OMA" id="ARYEQNT"/>
<comment type="caution">
    <text evidence="1">The sequence shown here is derived from an EMBL/GenBank/DDBJ whole genome shotgun (WGS) entry which is preliminary data.</text>
</comment>
<organism evidence="1 2">
    <name type="scientific">Trametes pubescens</name>
    <name type="common">White-rot fungus</name>
    <dbReference type="NCBI Taxonomy" id="154538"/>
    <lineage>
        <taxon>Eukaryota</taxon>
        <taxon>Fungi</taxon>
        <taxon>Dikarya</taxon>
        <taxon>Basidiomycota</taxon>
        <taxon>Agaricomycotina</taxon>
        <taxon>Agaricomycetes</taxon>
        <taxon>Polyporales</taxon>
        <taxon>Polyporaceae</taxon>
        <taxon>Trametes</taxon>
    </lineage>
</organism>
<accession>A0A1M2V9S6</accession>
<keyword evidence="2" id="KW-1185">Reference proteome</keyword>
<protein>
    <recommendedName>
        <fullName evidence="3">F-box domain-containing protein</fullName>
    </recommendedName>
</protein>
<dbReference type="AlphaFoldDB" id="A0A1M2V9S6"/>
<gene>
    <name evidence="1" type="ORF">TRAPUB_5007</name>
</gene>
<evidence type="ECO:0000313" key="1">
    <source>
        <dbReference type="EMBL" id="OJT04273.1"/>
    </source>
</evidence>